<feature type="compositionally biased region" description="Basic residues" evidence="1">
    <location>
        <begin position="9"/>
        <end position="18"/>
    </location>
</feature>
<protein>
    <submittedName>
        <fullName evidence="2">Uncharacterized protein</fullName>
    </submittedName>
</protein>
<evidence type="ECO:0000313" key="3">
    <source>
        <dbReference type="Proteomes" id="UP001218188"/>
    </source>
</evidence>
<feature type="region of interest" description="Disordered" evidence="1">
    <location>
        <begin position="1"/>
        <end position="21"/>
    </location>
</feature>
<name>A0AAD6RVX0_9AGAR</name>
<evidence type="ECO:0000256" key="1">
    <source>
        <dbReference type="SAM" id="MobiDB-lite"/>
    </source>
</evidence>
<sequence>MSEQDRIRGARKMTRRARGAAWGPQRRAILVLLGTARAHTSLRPESSEDERKAFEDDPLGTGGAAGLRTLRRGVQQLQSMREAVELASKPASGDCSLSRRFSALRPCPPPPFALDDNVLLVTVPRPEILAQRLHKQHDPRATAWEDFKLPASPYTTKLDAAAPPSARPPCEVRAPTTPILLSSLSLLGTLPGR</sequence>
<dbReference type="EMBL" id="JARJCM010000635">
    <property type="protein sequence ID" value="KAJ7016034.1"/>
    <property type="molecule type" value="Genomic_DNA"/>
</dbReference>
<organism evidence="2 3">
    <name type="scientific">Mycena alexandri</name>
    <dbReference type="NCBI Taxonomy" id="1745969"/>
    <lineage>
        <taxon>Eukaryota</taxon>
        <taxon>Fungi</taxon>
        <taxon>Dikarya</taxon>
        <taxon>Basidiomycota</taxon>
        <taxon>Agaricomycotina</taxon>
        <taxon>Agaricomycetes</taxon>
        <taxon>Agaricomycetidae</taxon>
        <taxon>Agaricales</taxon>
        <taxon>Marasmiineae</taxon>
        <taxon>Mycenaceae</taxon>
        <taxon>Mycena</taxon>
    </lineage>
</organism>
<feature type="compositionally biased region" description="Basic and acidic residues" evidence="1">
    <location>
        <begin position="45"/>
        <end position="55"/>
    </location>
</feature>
<evidence type="ECO:0000313" key="2">
    <source>
        <dbReference type="EMBL" id="KAJ7016034.1"/>
    </source>
</evidence>
<accession>A0AAD6RVX0</accession>
<proteinExistence type="predicted"/>
<feature type="region of interest" description="Disordered" evidence="1">
    <location>
        <begin position="40"/>
        <end position="65"/>
    </location>
</feature>
<gene>
    <name evidence="2" type="ORF">C8F04DRAFT_1283089</name>
</gene>
<comment type="caution">
    <text evidence="2">The sequence shown here is derived from an EMBL/GenBank/DDBJ whole genome shotgun (WGS) entry which is preliminary data.</text>
</comment>
<dbReference type="Proteomes" id="UP001218188">
    <property type="component" value="Unassembled WGS sequence"/>
</dbReference>
<keyword evidence="3" id="KW-1185">Reference proteome</keyword>
<dbReference type="AlphaFoldDB" id="A0AAD6RVX0"/>
<reference evidence="2" key="1">
    <citation type="submission" date="2023-03" db="EMBL/GenBank/DDBJ databases">
        <title>Massive genome expansion in bonnet fungi (Mycena s.s.) driven by repeated elements and novel gene families across ecological guilds.</title>
        <authorList>
            <consortium name="Lawrence Berkeley National Laboratory"/>
            <person name="Harder C.B."/>
            <person name="Miyauchi S."/>
            <person name="Viragh M."/>
            <person name="Kuo A."/>
            <person name="Thoen E."/>
            <person name="Andreopoulos B."/>
            <person name="Lu D."/>
            <person name="Skrede I."/>
            <person name="Drula E."/>
            <person name="Henrissat B."/>
            <person name="Morin E."/>
            <person name="Kohler A."/>
            <person name="Barry K."/>
            <person name="LaButti K."/>
            <person name="Morin E."/>
            <person name="Salamov A."/>
            <person name="Lipzen A."/>
            <person name="Mereny Z."/>
            <person name="Hegedus B."/>
            <person name="Baldrian P."/>
            <person name="Stursova M."/>
            <person name="Weitz H."/>
            <person name="Taylor A."/>
            <person name="Grigoriev I.V."/>
            <person name="Nagy L.G."/>
            <person name="Martin F."/>
            <person name="Kauserud H."/>
        </authorList>
    </citation>
    <scope>NUCLEOTIDE SEQUENCE</scope>
    <source>
        <strain evidence="2">CBHHK200</strain>
    </source>
</reference>